<dbReference type="Proteomes" id="UP000290288">
    <property type="component" value="Unassembled WGS sequence"/>
</dbReference>
<evidence type="ECO:0000313" key="3">
    <source>
        <dbReference type="Proteomes" id="UP000290288"/>
    </source>
</evidence>
<evidence type="ECO:0000313" key="2">
    <source>
        <dbReference type="EMBL" id="RXW16546.1"/>
    </source>
</evidence>
<dbReference type="STRING" id="2316362.A0A4Q2DCL0"/>
<sequence>MMEIMEITDKEFKSDDFVSIGSQPDSRKRTRSSSLDNAAPPTTERFKPRPFLDDFEEEELERELAARKEQGCIDGPILDEQDKKGLKLLPKRWVASIHNETKVWVFNPWLDWIALHDSLSEFRKSRHHKGNALRVFPSGTTDVVPRQDFAPDMDFIIPSEYCLVESCGGFEIHYGDKPCYDCRKGYHWLWIADKSKWVEVWTVWNKEGPMDSEEIFRHRENCSKCLEGFGCGQC</sequence>
<dbReference type="AlphaFoldDB" id="A0A4Q2DCL0"/>
<evidence type="ECO:0000256" key="1">
    <source>
        <dbReference type="SAM" id="MobiDB-lite"/>
    </source>
</evidence>
<keyword evidence="3" id="KW-1185">Reference proteome</keyword>
<organism evidence="2 3">
    <name type="scientific">Candolleomyces aberdarensis</name>
    <dbReference type="NCBI Taxonomy" id="2316362"/>
    <lineage>
        <taxon>Eukaryota</taxon>
        <taxon>Fungi</taxon>
        <taxon>Dikarya</taxon>
        <taxon>Basidiomycota</taxon>
        <taxon>Agaricomycotina</taxon>
        <taxon>Agaricomycetes</taxon>
        <taxon>Agaricomycetidae</taxon>
        <taxon>Agaricales</taxon>
        <taxon>Agaricineae</taxon>
        <taxon>Psathyrellaceae</taxon>
        <taxon>Candolleomyces</taxon>
    </lineage>
</organism>
<proteinExistence type="predicted"/>
<dbReference type="EMBL" id="SDEE01000426">
    <property type="protein sequence ID" value="RXW16546.1"/>
    <property type="molecule type" value="Genomic_DNA"/>
</dbReference>
<accession>A0A4Q2DCL0</accession>
<feature type="region of interest" description="Disordered" evidence="1">
    <location>
        <begin position="15"/>
        <end position="51"/>
    </location>
</feature>
<dbReference type="OrthoDB" id="3102794at2759"/>
<name>A0A4Q2DCL0_9AGAR</name>
<comment type="caution">
    <text evidence="2">The sequence shown here is derived from an EMBL/GenBank/DDBJ whole genome shotgun (WGS) entry which is preliminary data.</text>
</comment>
<gene>
    <name evidence="2" type="ORF">EST38_g9303</name>
</gene>
<reference evidence="2 3" key="1">
    <citation type="submission" date="2019-01" db="EMBL/GenBank/DDBJ databases">
        <title>Draft genome sequence of Psathyrella aberdarensis IHI B618.</title>
        <authorList>
            <person name="Buettner E."/>
            <person name="Kellner H."/>
        </authorList>
    </citation>
    <scope>NUCLEOTIDE SEQUENCE [LARGE SCALE GENOMIC DNA]</scope>
    <source>
        <strain evidence="2 3">IHI B618</strain>
    </source>
</reference>
<protein>
    <submittedName>
        <fullName evidence="2">Uncharacterized protein</fullName>
    </submittedName>
</protein>